<proteinExistence type="predicted"/>
<reference evidence="1" key="1">
    <citation type="submission" date="2014-09" db="EMBL/GenBank/DDBJ databases">
        <title>Genome sequence of the luminous mushroom Mycena chlorophos for searching fungal bioluminescence genes.</title>
        <authorList>
            <person name="Tanaka Y."/>
            <person name="Kasuga D."/>
            <person name="Oba Y."/>
            <person name="Hase S."/>
            <person name="Sato K."/>
            <person name="Oba Y."/>
            <person name="Sakakibara Y."/>
        </authorList>
    </citation>
    <scope>NUCLEOTIDE SEQUENCE</scope>
</reference>
<accession>A0ABQ0KU12</accession>
<sequence>RKRYRVVREADIPQLVRRIPGDKIPEGLEIQDLRDWLVVASLVREYVHGPSSEALLGPIVRALPQGQFLFPRLHMLRYGAIAAPDTLGALLPPSLCALSLQFLFFSRDCLSILRPHPLPPTTRQLRIGISLENTRDALELDLAPLHLLPPTLTDISLPICDGHTFLHLARSQTLTSLRLVGFYPGVVSHEVVVDEPFPQLTNFVVLECCANDLRSVLPLFANSRLDTVHIALVADTPPTEYDALLAAVLEFLPNTCLQSLDLGYEDCAELPLPIWTPRSDHISSMSRFSLLRHFALRGAAHLAQLAPDMLITLLCSLTVLETLAIAQESPDVEHEYTCSLLSRIATVAPQLRSLRIPILTRTIPLVARVSSSQLEFLRVEYSQAPKDVHPIATFLRDSFPNLRHLGALRQAHAWRTIHARLRLMRFLDDNKSGVELASSLPLLLSAGIGIGELAAMSQWSSRDCRSALTDLLSPGVPLFLQMCLAKGIAGLHEDAPPASYLDVADFDAFLHAPMPGVSLTQHRLKFDRVGITRLNHLGALAHWQDAQEHLEELFGDDLSRFELTVLKMGIQRI</sequence>
<protein>
    <recommendedName>
        <fullName evidence="3">F-box domain-containing protein</fullName>
    </recommendedName>
</protein>
<keyword evidence="2" id="KW-1185">Reference proteome</keyword>
<name>A0ABQ0KU12_MYCCL</name>
<gene>
    <name evidence="1" type="ORF">MCHLO_00079</name>
</gene>
<evidence type="ECO:0000313" key="2">
    <source>
        <dbReference type="Proteomes" id="UP000815677"/>
    </source>
</evidence>
<organism evidence="1 2">
    <name type="scientific">Mycena chlorophos</name>
    <name type="common">Agaric fungus</name>
    <name type="synonym">Agaricus chlorophos</name>
    <dbReference type="NCBI Taxonomy" id="658473"/>
    <lineage>
        <taxon>Eukaryota</taxon>
        <taxon>Fungi</taxon>
        <taxon>Dikarya</taxon>
        <taxon>Basidiomycota</taxon>
        <taxon>Agaricomycotina</taxon>
        <taxon>Agaricomycetes</taxon>
        <taxon>Agaricomycetidae</taxon>
        <taxon>Agaricales</taxon>
        <taxon>Marasmiineae</taxon>
        <taxon>Mycenaceae</taxon>
        <taxon>Mycena</taxon>
    </lineage>
</organism>
<evidence type="ECO:0000313" key="1">
    <source>
        <dbReference type="EMBL" id="GAT42364.1"/>
    </source>
</evidence>
<feature type="non-terminal residue" evidence="1">
    <location>
        <position position="1"/>
    </location>
</feature>
<feature type="non-terminal residue" evidence="1">
    <location>
        <position position="573"/>
    </location>
</feature>
<evidence type="ECO:0008006" key="3">
    <source>
        <dbReference type="Google" id="ProtNLM"/>
    </source>
</evidence>
<dbReference type="Proteomes" id="UP000815677">
    <property type="component" value="Unassembled WGS sequence"/>
</dbReference>
<dbReference type="EMBL" id="DF837806">
    <property type="protein sequence ID" value="GAT42364.1"/>
    <property type="molecule type" value="Genomic_DNA"/>
</dbReference>